<evidence type="ECO:0000313" key="9">
    <source>
        <dbReference type="EMBL" id="NGO65030.1"/>
    </source>
</evidence>
<evidence type="ECO:0000256" key="1">
    <source>
        <dbReference type="ARBA" id="ARBA00009437"/>
    </source>
</evidence>
<evidence type="ECO:0000256" key="5">
    <source>
        <dbReference type="ARBA" id="ARBA00054626"/>
    </source>
</evidence>
<dbReference type="PRINTS" id="PR00039">
    <property type="entry name" value="HTHLYSR"/>
</dbReference>
<keyword evidence="3" id="KW-0238">DNA-binding</keyword>
<evidence type="ECO:0000313" key="10">
    <source>
        <dbReference type="Proteomes" id="UP000477849"/>
    </source>
</evidence>
<dbReference type="FunFam" id="1.10.10.10:FF:000001">
    <property type="entry name" value="LysR family transcriptional regulator"/>
    <property type="match status" value="1"/>
</dbReference>
<comment type="similarity">
    <text evidence="1">Belongs to the LysR transcriptional regulatory family.</text>
</comment>
<dbReference type="PANTHER" id="PTHR30419:SF8">
    <property type="entry name" value="NITROGEN ASSIMILATION TRANSCRIPTIONAL ACTIVATOR-RELATED"/>
    <property type="match status" value="1"/>
</dbReference>
<evidence type="ECO:0000256" key="2">
    <source>
        <dbReference type="ARBA" id="ARBA00023015"/>
    </source>
</evidence>
<name>A0A6M1S746_9HYPH</name>
<evidence type="ECO:0000256" key="7">
    <source>
        <dbReference type="ARBA" id="ARBA00083243"/>
    </source>
</evidence>
<proteinExistence type="inferred from homology"/>
<dbReference type="PANTHER" id="PTHR30419">
    <property type="entry name" value="HTH-TYPE TRANSCRIPTIONAL REGULATOR YBHD"/>
    <property type="match status" value="1"/>
</dbReference>
<gene>
    <name evidence="9" type="primary">pcaQ</name>
    <name evidence="9" type="ORF">G6N76_15275</name>
</gene>
<keyword evidence="2" id="KW-0805">Transcription regulation</keyword>
<dbReference type="PROSITE" id="PS50931">
    <property type="entry name" value="HTH_LYSR"/>
    <property type="match status" value="1"/>
</dbReference>
<dbReference type="InterPro" id="IPR005119">
    <property type="entry name" value="LysR_subst-bd"/>
</dbReference>
<comment type="function">
    <text evidence="5">Transcriptional regulator of the ttuABCDE tartrate utilization operon.</text>
</comment>
<dbReference type="GO" id="GO:0005829">
    <property type="term" value="C:cytosol"/>
    <property type="evidence" value="ECO:0007669"/>
    <property type="project" value="TreeGrafter"/>
</dbReference>
<reference evidence="9 10" key="1">
    <citation type="submission" date="2020-02" db="EMBL/GenBank/DDBJ databases">
        <title>Genome sequence of the type strain CCBAU10050 of Rhizobium daejeonense.</title>
        <authorList>
            <person name="Gao J."/>
            <person name="Sun J."/>
        </authorList>
    </citation>
    <scope>NUCLEOTIDE SEQUENCE [LARGE SCALE GENOMIC DNA]</scope>
    <source>
        <strain evidence="9 10">CCBAU10050</strain>
    </source>
</reference>
<organism evidence="9 10">
    <name type="scientific">Rhizobium daejeonense</name>
    <dbReference type="NCBI Taxonomy" id="240521"/>
    <lineage>
        <taxon>Bacteria</taxon>
        <taxon>Pseudomonadati</taxon>
        <taxon>Pseudomonadota</taxon>
        <taxon>Alphaproteobacteria</taxon>
        <taxon>Hyphomicrobiales</taxon>
        <taxon>Rhizobiaceae</taxon>
        <taxon>Rhizobium/Agrobacterium group</taxon>
        <taxon>Rhizobium</taxon>
    </lineage>
</organism>
<evidence type="ECO:0000256" key="6">
    <source>
        <dbReference type="ARBA" id="ARBA00067332"/>
    </source>
</evidence>
<accession>A0A6M1S746</accession>
<dbReference type="SUPFAM" id="SSF53850">
    <property type="entry name" value="Periplasmic binding protein-like II"/>
    <property type="match status" value="1"/>
</dbReference>
<keyword evidence="4" id="KW-0804">Transcription</keyword>
<dbReference type="InterPro" id="IPR000847">
    <property type="entry name" value="LysR_HTH_N"/>
</dbReference>
<dbReference type="Pfam" id="PF00126">
    <property type="entry name" value="HTH_1"/>
    <property type="match status" value="1"/>
</dbReference>
<dbReference type="EMBL" id="JAAKZH010000004">
    <property type="protein sequence ID" value="NGO65030.1"/>
    <property type="molecule type" value="Genomic_DNA"/>
</dbReference>
<keyword evidence="10" id="KW-1185">Reference proteome</keyword>
<comment type="caution">
    <text evidence="9">The sequence shown here is derived from an EMBL/GenBank/DDBJ whole genome shotgun (WGS) entry which is preliminary data.</text>
</comment>
<dbReference type="SUPFAM" id="SSF46785">
    <property type="entry name" value="Winged helix' DNA-binding domain"/>
    <property type="match status" value="1"/>
</dbReference>
<dbReference type="Gene3D" id="1.10.10.10">
    <property type="entry name" value="Winged helix-like DNA-binding domain superfamily/Winged helix DNA-binding domain"/>
    <property type="match status" value="1"/>
</dbReference>
<dbReference type="InterPro" id="IPR050950">
    <property type="entry name" value="HTH-type_LysR_regulators"/>
</dbReference>
<evidence type="ECO:0000259" key="8">
    <source>
        <dbReference type="PROSITE" id="PS50931"/>
    </source>
</evidence>
<evidence type="ECO:0000256" key="4">
    <source>
        <dbReference type="ARBA" id="ARBA00023163"/>
    </source>
</evidence>
<evidence type="ECO:0000256" key="3">
    <source>
        <dbReference type="ARBA" id="ARBA00023125"/>
    </source>
</evidence>
<dbReference type="RefSeq" id="WP_163902695.1">
    <property type="nucleotide sequence ID" value="NZ_CP048427.1"/>
</dbReference>
<dbReference type="InterPro" id="IPR012787">
    <property type="entry name" value="TF_PcaQ"/>
</dbReference>
<dbReference type="Gene3D" id="3.40.190.10">
    <property type="entry name" value="Periplasmic binding protein-like II"/>
    <property type="match status" value="2"/>
</dbReference>
<dbReference type="Pfam" id="PF03466">
    <property type="entry name" value="LysR_substrate"/>
    <property type="match status" value="1"/>
</dbReference>
<dbReference type="Proteomes" id="UP000477849">
    <property type="component" value="Unassembled WGS sequence"/>
</dbReference>
<dbReference type="GO" id="GO:0003677">
    <property type="term" value="F:DNA binding"/>
    <property type="evidence" value="ECO:0007669"/>
    <property type="project" value="UniProtKB-KW"/>
</dbReference>
<protein>
    <recommendedName>
        <fullName evidence="6">HTH-type transcriptional regulator TtuA</fullName>
    </recommendedName>
    <alternativeName>
        <fullName evidence="7">Tartrate utilization transcriptional regulator</fullName>
    </alternativeName>
</protein>
<dbReference type="GO" id="GO:0045893">
    <property type="term" value="P:positive regulation of DNA-templated transcription"/>
    <property type="evidence" value="ECO:0007669"/>
    <property type="project" value="InterPro"/>
</dbReference>
<feature type="domain" description="HTH lysR-type" evidence="8">
    <location>
        <begin position="5"/>
        <end position="62"/>
    </location>
</feature>
<dbReference type="AlphaFoldDB" id="A0A6M1S746"/>
<dbReference type="InterPro" id="IPR036390">
    <property type="entry name" value="WH_DNA-bd_sf"/>
</dbReference>
<sequence length="307" mass="33217">MDQRIKFRHLQTFLEVARQRSVGKAADALAITQPAVTRTIRELEEVLGVALFEKEGRGIRISHFGEVFLKHAGESLAAVQRGMDSLAQARASGGPPLRIGTLPTTSATFMPDALADFLAIGTGTHVTIVSGENRFLLDSLRLGELDLVVGRLAAPERMTGLIFEPLFSEEVAIIVSPDHPLAVRRNFTLGALANYTVLMPTAGSVIRPFVDRLLLTNGIPELPNTVETVSDSFGRAFVSRHNGVWFISRGVVADDLSSGRLVELEIDMGETRGAVGLTTPASVEPSAALTLMKQTIRNHVEARNGRF</sequence>
<dbReference type="InterPro" id="IPR036388">
    <property type="entry name" value="WH-like_DNA-bd_sf"/>
</dbReference>
<dbReference type="GO" id="GO:0019619">
    <property type="term" value="P:3,4-dihydroxybenzoate catabolic process"/>
    <property type="evidence" value="ECO:0007669"/>
    <property type="project" value="InterPro"/>
</dbReference>
<dbReference type="GO" id="GO:0003700">
    <property type="term" value="F:DNA-binding transcription factor activity"/>
    <property type="evidence" value="ECO:0007669"/>
    <property type="project" value="InterPro"/>
</dbReference>
<dbReference type="NCBIfam" id="TIGR02424">
    <property type="entry name" value="TF_pcaQ"/>
    <property type="match status" value="1"/>
</dbReference>